<keyword evidence="2" id="KW-0238">DNA-binding</keyword>
<name>D1ADW5_THECD</name>
<protein>
    <submittedName>
        <fullName evidence="5">Transcriptional regulator, HxlR family</fullName>
    </submittedName>
</protein>
<organism evidence="5 6">
    <name type="scientific">Thermomonospora curvata (strain ATCC 19995 / DSM 43183 / JCM 3096 / KCTC 9072 / NBRC 15933 / NCIMB 10081 / Henssen B9)</name>
    <dbReference type="NCBI Taxonomy" id="471852"/>
    <lineage>
        <taxon>Bacteria</taxon>
        <taxon>Bacillati</taxon>
        <taxon>Actinomycetota</taxon>
        <taxon>Actinomycetes</taxon>
        <taxon>Streptosporangiales</taxon>
        <taxon>Thermomonosporaceae</taxon>
        <taxon>Thermomonospora</taxon>
    </lineage>
</organism>
<evidence type="ECO:0000256" key="2">
    <source>
        <dbReference type="ARBA" id="ARBA00023125"/>
    </source>
</evidence>
<keyword evidence="6" id="KW-1185">Reference proteome</keyword>
<dbReference type="HOGENOM" id="CLU_076095_0_1_11"/>
<dbReference type="Pfam" id="PF01638">
    <property type="entry name" value="HxlR"/>
    <property type="match status" value="1"/>
</dbReference>
<dbReference type="eggNOG" id="COG1733">
    <property type="taxonomic scope" value="Bacteria"/>
</dbReference>
<dbReference type="InterPro" id="IPR036527">
    <property type="entry name" value="SCP2_sterol-bd_dom_sf"/>
</dbReference>
<dbReference type="AlphaFoldDB" id="D1ADW5"/>
<dbReference type="SUPFAM" id="SSF46785">
    <property type="entry name" value="Winged helix' DNA-binding domain"/>
    <property type="match status" value="1"/>
</dbReference>
<dbReference type="STRING" id="471852.Tcur_2008"/>
<evidence type="ECO:0000256" key="1">
    <source>
        <dbReference type="ARBA" id="ARBA00023015"/>
    </source>
</evidence>
<evidence type="ECO:0000256" key="3">
    <source>
        <dbReference type="ARBA" id="ARBA00023163"/>
    </source>
</evidence>
<dbReference type="CDD" id="cd00090">
    <property type="entry name" value="HTH_ARSR"/>
    <property type="match status" value="1"/>
</dbReference>
<gene>
    <name evidence="5" type="ordered locus">Tcur_2008</name>
</gene>
<dbReference type="Gene3D" id="3.30.1050.10">
    <property type="entry name" value="SCP2 sterol-binding domain"/>
    <property type="match status" value="1"/>
</dbReference>
<dbReference type="RefSeq" id="WP_012852359.1">
    <property type="nucleotide sequence ID" value="NC_013510.1"/>
</dbReference>
<accession>D1ADW5</accession>
<dbReference type="GO" id="GO:0003677">
    <property type="term" value="F:DNA binding"/>
    <property type="evidence" value="ECO:0007669"/>
    <property type="project" value="UniProtKB-KW"/>
</dbReference>
<proteinExistence type="predicted"/>
<keyword evidence="3" id="KW-0804">Transcription</keyword>
<feature type="domain" description="HTH hxlR-type" evidence="4">
    <location>
        <begin position="11"/>
        <end position="109"/>
    </location>
</feature>
<dbReference type="SUPFAM" id="SSF55718">
    <property type="entry name" value="SCP-like"/>
    <property type="match status" value="1"/>
</dbReference>
<dbReference type="KEGG" id="tcu:Tcur_2008"/>
<dbReference type="EMBL" id="CP001738">
    <property type="protein sequence ID" value="ACY97575.1"/>
    <property type="molecule type" value="Genomic_DNA"/>
</dbReference>
<evidence type="ECO:0000313" key="6">
    <source>
        <dbReference type="Proteomes" id="UP000001918"/>
    </source>
</evidence>
<dbReference type="InterPro" id="IPR036390">
    <property type="entry name" value="WH_DNA-bd_sf"/>
</dbReference>
<reference evidence="5 6" key="1">
    <citation type="journal article" date="2011" name="Stand. Genomic Sci.">
        <title>Complete genome sequence of Thermomonospora curvata type strain (B9).</title>
        <authorList>
            <person name="Chertkov O."/>
            <person name="Sikorski J."/>
            <person name="Nolan M."/>
            <person name="Lapidus A."/>
            <person name="Lucas S."/>
            <person name="Del Rio T.G."/>
            <person name="Tice H."/>
            <person name="Cheng J.F."/>
            <person name="Goodwin L."/>
            <person name="Pitluck S."/>
            <person name="Liolios K."/>
            <person name="Ivanova N."/>
            <person name="Mavromatis K."/>
            <person name="Mikhailova N."/>
            <person name="Ovchinnikova G."/>
            <person name="Pati A."/>
            <person name="Chen A."/>
            <person name="Palaniappan K."/>
            <person name="Djao O.D."/>
            <person name="Land M."/>
            <person name="Hauser L."/>
            <person name="Chang Y.J."/>
            <person name="Jeffries C.D."/>
            <person name="Brettin T."/>
            <person name="Han C."/>
            <person name="Detter J.C."/>
            <person name="Rohde M."/>
            <person name="Goker M."/>
            <person name="Woyke T."/>
            <person name="Bristow J."/>
            <person name="Eisen J.A."/>
            <person name="Markowitz V."/>
            <person name="Hugenholtz P."/>
            <person name="Klenk H.P."/>
            <person name="Kyrpides N.C."/>
        </authorList>
    </citation>
    <scope>NUCLEOTIDE SEQUENCE [LARGE SCALE GENOMIC DNA]</scope>
    <source>
        <strain evidence="6">ATCC 19995 / DSM 43183 / JCM 3096 / KCTC 9072 / NBRC 15933 / NCIMB 10081 / Henssen B9</strain>
    </source>
</reference>
<dbReference type="PROSITE" id="PS51118">
    <property type="entry name" value="HTH_HXLR"/>
    <property type="match status" value="1"/>
</dbReference>
<dbReference type="Gene3D" id="1.10.10.10">
    <property type="entry name" value="Winged helix-like DNA-binding domain superfamily/Winged helix DNA-binding domain"/>
    <property type="match status" value="1"/>
</dbReference>
<dbReference type="OrthoDB" id="9792527at2"/>
<sequence length="222" mass="23714">MPVNRSYGDPCGIARALDVVGERWALLVVRELLLGPKRFSDLHRGLPGASQNVLSHRLRELTDKGVVRRRRLGPPAGAWVYELTDWGRDLEPVLLALARWGGRAPLTTDGELSTDALLIALRTVFDARAAGDLNAVLALRLGGEEFGVEIGQGRIAISRGAPAAPAAVLETDAATLRSLTFLGRPLGAALTAGRVRLAGDRGLVERFLTLFPRPSPAPGRPA</sequence>
<dbReference type="Proteomes" id="UP000001918">
    <property type="component" value="Chromosome"/>
</dbReference>
<evidence type="ECO:0000259" key="4">
    <source>
        <dbReference type="PROSITE" id="PS51118"/>
    </source>
</evidence>
<dbReference type="InterPro" id="IPR002577">
    <property type="entry name" value="HTH_HxlR"/>
</dbReference>
<dbReference type="InterPro" id="IPR011991">
    <property type="entry name" value="ArsR-like_HTH"/>
</dbReference>
<dbReference type="InterPro" id="IPR036388">
    <property type="entry name" value="WH-like_DNA-bd_sf"/>
</dbReference>
<evidence type="ECO:0000313" key="5">
    <source>
        <dbReference type="EMBL" id="ACY97575.1"/>
    </source>
</evidence>
<dbReference type="PANTHER" id="PTHR33204">
    <property type="entry name" value="TRANSCRIPTIONAL REGULATOR, MARR FAMILY"/>
    <property type="match status" value="1"/>
</dbReference>
<keyword evidence="1" id="KW-0805">Transcription regulation</keyword>
<dbReference type="PANTHER" id="PTHR33204:SF18">
    <property type="entry name" value="TRANSCRIPTIONAL REGULATORY PROTEIN"/>
    <property type="match status" value="1"/>
</dbReference>